<organism evidence="1 2">
    <name type="scientific">Trichonephila clavata</name>
    <name type="common">Joro spider</name>
    <name type="synonym">Nephila clavata</name>
    <dbReference type="NCBI Taxonomy" id="2740835"/>
    <lineage>
        <taxon>Eukaryota</taxon>
        <taxon>Metazoa</taxon>
        <taxon>Ecdysozoa</taxon>
        <taxon>Arthropoda</taxon>
        <taxon>Chelicerata</taxon>
        <taxon>Arachnida</taxon>
        <taxon>Araneae</taxon>
        <taxon>Araneomorphae</taxon>
        <taxon>Entelegynae</taxon>
        <taxon>Araneoidea</taxon>
        <taxon>Nephilidae</taxon>
        <taxon>Trichonephila</taxon>
    </lineage>
</organism>
<comment type="caution">
    <text evidence="1">The sequence shown here is derived from an EMBL/GenBank/DDBJ whole genome shotgun (WGS) entry which is preliminary data.</text>
</comment>
<sequence length="81" mass="9304">MQFFVRVLECPSYGSRGYGQGERVTDFHENNLLARQLRLSWLWLDSRGNINHKRAGVVCSETRPLDHIGRVKASLSLLFAE</sequence>
<proteinExistence type="predicted"/>
<dbReference type="EMBL" id="BMAO01030592">
    <property type="protein sequence ID" value="GFQ69027.1"/>
    <property type="molecule type" value="Genomic_DNA"/>
</dbReference>
<evidence type="ECO:0000313" key="1">
    <source>
        <dbReference type="EMBL" id="GFQ69027.1"/>
    </source>
</evidence>
<dbReference type="OrthoDB" id="10272360at2759"/>
<keyword evidence="2" id="KW-1185">Reference proteome</keyword>
<name>A0A8X6F3H0_TRICU</name>
<evidence type="ECO:0000313" key="2">
    <source>
        <dbReference type="Proteomes" id="UP000887116"/>
    </source>
</evidence>
<reference evidence="1" key="1">
    <citation type="submission" date="2020-07" db="EMBL/GenBank/DDBJ databases">
        <title>Multicomponent nature underlies the extraordinary mechanical properties of spider dragline silk.</title>
        <authorList>
            <person name="Kono N."/>
            <person name="Nakamura H."/>
            <person name="Mori M."/>
            <person name="Yoshida Y."/>
            <person name="Ohtoshi R."/>
            <person name="Malay A.D."/>
            <person name="Moran D.A.P."/>
            <person name="Tomita M."/>
            <person name="Numata K."/>
            <person name="Arakawa K."/>
        </authorList>
    </citation>
    <scope>NUCLEOTIDE SEQUENCE</scope>
</reference>
<accession>A0A8X6F3H0</accession>
<dbReference type="AlphaFoldDB" id="A0A8X6F3H0"/>
<dbReference type="Proteomes" id="UP000887116">
    <property type="component" value="Unassembled WGS sequence"/>
</dbReference>
<gene>
    <name evidence="1" type="ORF">TNCT_663381</name>
</gene>
<protein>
    <submittedName>
        <fullName evidence="1">Uncharacterized protein</fullName>
    </submittedName>
</protein>